<proteinExistence type="predicted"/>
<dbReference type="OrthoDB" id="1114934at2"/>
<reference evidence="2" key="1">
    <citation type="submission" date="2016-10" db="EMBL/GenBank/DDBJ databases">
        <authorList>
            <person name="Varghese N."/>
            <person name="Submissions S."/>
        </authorList>
    </citation>
    <scope>NUCLEOTIDE SEQUENCE [LARGE SCALE GENOMIC DNA]</scope>
    <source>
        <strain evidence="2">XJ109</strain>
    </source>
</reference>
<sequence length="263" mass="28858">MMKKTMLIVTSLVMMSLYGQTQSESNENDKQTYQVSVNKGKILINLGKATIEGYDGKEIVFSKDNSSKNVDERAKGLRAVNAMGLEDNTGLGINVIEKNGTVEVNQLKRISPPNIKILVPKNMLVSFNHQSQYGGTVTFKNIESEIDASTTYNNMVFENVTGPTTISSVYGSIDAKFSTNIKSPLSVVSIYGNVDVSLPKTAKANVKVTTNYGEILVAPELPLKIEKKLSEEMFNDQLNATLNGGGNTYNFRSDYGKVYLRAL</sequence>
<dbReference type="Proteomes" id="UP000199149">
    <property type="component" value="Unassembled WGS sequence"/>
</dbReference>
<protein>
    <submittedName>
        <fullName evidence="1">Uncharacterized protein</fullName>
    </submittedName>
</protein>
<accession>A0A1I4YYH0</accession>
<dbReference type="EMBL" id="FOUZ01000012">
    <property type="protein sequence ID" value="SFN43052.1"/>
    <property type="molecule type" value="Genomic_DNA"/>
</dbReference>
<dbReference type="STRING" id="684065.SAMN05421738_11245"/>
<dbReference type="RefSeq" id="WP_092908905.1">
    <property type="nucleotide sequence ID" value="NZ_FOUZ01000012.1"/>
</dbReference>
<organism evidence="1 2">
    <name type="scientific">Algoriella xinjiangensis</name>
    <dbReference type="NCBI Taxonomy" id="684065"/>
    <lineage>
        <taxon>Bacteria</taxon>
        <taxon>Pseudomonadati</taxon>
        <taxon>Bacteroidota</taxon>
        <taxon>Flavobacteriia</taxon>
        <taxon>Flavobacteriales</taxon>
        <taxon>Weeksellaceae</taxon>
        <taxon>Algoriella</taxon>
    </lineage>
</organism>
<gene>
    <name evidence="1" type="ORF">SAMN05421738_11245</name>
</gene>
<keyword evidence="2" id="KW-1185">Reference proteome</keyword>
<name>A0A1I4YYH0_9FLAO</name>
<evidence type="ECO:0000313" key="2">
    <source>
        <dbReference type="Proteomes" id="UP000199149"/>
    </source>
</evidence>
<dbReference type="AlphaFoldDB" id="A0A1I4YYH0"/>
<evidence type="ECO:0000313" key="1">
    <source>
        <dbReference type="EMBL" id="SFN43052.1"/>
    </source>
</evidence>